<evidence type="ECO:0000259" key="5">
    <source>
        <dbReference type="Pfam" id="PF25597"/>
    </source>
</evidence>
<feature type="domain" description="Reverse transcriptase Ty1/copia-type" evidence="4">
    <location>
        <begin position="413"/>
        <end position="478"/>
    </location>
</feature>
<reference evidence="6" key="1">
    <citation type="journal article" date="2019" name="Sci. Rep.">
        <title>Draft genome of Tanacetum cinerariifolium, the natural source of mosquito coil.</title>
        <authorList>
            <person name="Yamashiro T."/>
            <person name="Shiraishi A."/>
            <person name="Satake H."/>
            <person name="Nakayama K."/>
        </authorList>
    </citation>
    <scope>NUCLEOTIDE SEQUENCE</scope>
</reference>
<dbReference type="Pfam" id="PF07727">
    <property type="entry name" value="RVT_2"/>
    <property type="match status" value="1"/>
</dbReference>
<evidence type="ECO:0000256" key="1">
    <source>
        <dbReference type="SAM" id="Coils"/>
    </source>
</evidence>
<feature type="domain" description="Retroviral polymerase SH3-like" evidence="5">
    <location>
        <begin position="215"/>
        <end position="273"/>
    </location>
</feature>
<feature type="transmembrane region" description="Helical" evidence="3">
    <location>
        <begin position="577"/>
        <end position="600"/>
    </location>
</feature>
<organism evidence="6">
    <name type="scientific">Tanacetum cinerariifolium</name>
    <name type="common">Dalmatian daisy</name>
    <name type="synonym">Chrysanthemum cinerariifolium</name>
    <dbReference type="NCBI Taxonomy" id="118510"/>
    <lineage>
        <taxon>Eukaryota</taxon>
        <taxon>Viridiplantae</taxon>
        <taxon>Streptophyta</taxon>
        <taxon>Embryophyta</taxon>
        <taxon>Tracheophyta</taxon>
        <taxon>Spermatophyta</taxon>
        <taxon>Magnoliopsida</taxon>
        <taxon>eudicotyledons</taxon>
        <taxon>Gunneridae</taxon>
        <taxon>Pentapetalae</taxon>
        <taxon>asterids</taxon>
        <taxon>campanulids</taxon>
        <taxon>Asterales</taxon>
        <taxon>Asteraceae</taxon>
        <taxon>Asteroideae</taxon>
        <taxon>Anthemideae</taxon>
        <taxon>Anthemidinae</taxon>
        <taxon>Tanacetum</taxon>
    </lineage>
</organism>
<feature type="compositionally biased region" description="Polar residues" evidence="2">
    <location>
        <begin position="685"/>
        <end position="710"/>
    </location>
</feature>
<comment type="caution">
    <text evidence="6">The sequence shown here is derived from an EMBL/GenBank/DDBJ whole genome shotgun (WGS) entry which is preliminary data.</text>
</comment>
<feature type="coiled-coil region" evidence="1">
    <location>
        <begin position="758"/>
        <end position="806"/>
    </location>
</feature>
<evidence type="ECO:0000256" key="2">
    <source>
        <dbReference type="SAM" id="MobiDB-lite"/>
    </source>
</evidence>
<dbReference type="PANTHER" id="PTHR11439:SF495">
    <property type="entry name" value="REVERSE TRANSCRIPTASE, RNA-DEPENDENT DNA POLYMERASE-RELATED"/>
    <property type="match status" value="1"/>
</dbReference>
<keyword evidence="3" id="KW-1133">Transmembrane helix</keyword>
<dbReference type="InterPro" id="IPR057670">
    <property type="entry name" value="SH3_retrovirus"/>
</dbReference>
<dbReference type="Pfam" id="PF25597">
    <property type="entry name" value="SH3_retrovirus"/>
    <property type="match status" value="1"/>
</dbReference>
<gene>
    <name evidence="6" type="ORF">Tci_416300</name>
</gene>
<protein>
    <submittedName>
        <fullName evidence="6">Retrovirus-related Pol polyprotein from transposon TNT 1-94</fullName>
    </submittedName>
</protein>
<dbReference type="PANTHER" id="PTHR11439">
    <property type="entry name" value="GAG-POL-RELATED RETROTRANSPOSON"/>
    <property type="match status" value="1"/>
</dbReference>
<dbReference type="EMBL" id="BKCJ010178976">
    <property type="protein sequence ID" value="GEY44326.1"/>
    <property type="molecule type" value="Genomic_DNA"/>
</dbReference>
<dbReference type="InterPro" id="IPR013103">
    <property type="entry name" value="RVT_2"/>
</dbReference>
<proteinExistence type="predicted"/>
<keyword evidence="3" id="KW-0812">Transmembrane</keyword>
<accession>A0A699HKH8</accession>
<dbReference type="AlphaFoldDB" id="A0A699HKH8"/>
<feature type="region of interest" description="Disordered" evidence="2">
    <location>
        <begin position="685"/>
        <end position="724"/>
    </location>
</feature>
<evidence type="ECO:0000259" key="4">
    <source>
        <dbReference type="Pfam" id="PF07727"/>
    </source>
</evidence>
<evidence type="ECO:0000256" key="3">
    <source>
        <dbReference type="SAM" id="Phobius"/>
    </source>
</evidence>
<keyword evidence="1" id="KW-0175">Coiled coil</keyword>
<sequence length="850" mass="97122">LQKLVSQLELLDKKISQEDVNQKLLRSLSPEWNTHAIVWRNKADLDTMSMNDLYNNLKIVDNGKKRLGYEHYNAVPPFYIGNFKPPTPDLSLTGLDEFVNKPVVENSNAKEETKSVRKNDDALIIKEWVSNNEEENVSQPRIEMKTVRLSIVNKEIVKPRQQEKTARKTVKQAESVNTVRYVQNRVLVVKPHNKTTYELFHGRTPTLNFMRPFGCPVTILNTINHLGKFDGKVDEGFFVGYSLNSKAFRVFNSKTRIVEENLHIRLLNHHFPKIQRVLMLMDPNLQVMMERRLMKIQEKNECKDQEKEDNVNSTNNVNIVSSSVNAAGTNKDNELPFDSNKPDLEDVSMFNFLNDDEDDGPVADINNLDTTIQVSHIPTTRIHKDHPLHQVIRDLHSTTQTRNMSKNLEEHGNKKDERGIVIRNKARLVAQGHIQEEGIDYDKVFAPVVRIKTIRLFLAYALFKDFVVYQMDVKGDFLMYINHKNLKIQTFLIEYTRLKKHCMDYTNLLEHVCACARYQVNLKVSHLHAMKRIFRYLKGQPKLGLWYPKDSPLDLVAYIDSDYAGASLDWKSTTGGIINIVIIVKIAMACVFLVFGLTFCKKRHTLTTTGSKLMLPGITYYCQLKVNADRHNLLLLDGKKIIITEASIRRDLQLADEEDNVADEAVYKELGDSLVKVATTASSLEGKQDSGNINKTQSKATPNEPSSQGIDSGGGPRCQKAMGDTTAQTRFESVSEHSYNSLLARGNTLQSDEDRMKINELMELCTNLQTRVLKLEKTKTTQGNEIASLKKRVKKLKNKYRSRTHKLKRLYKIGLTARVESSDEESLGDDASKQERIEAIDQDEDITLVN</sequence>
<name>A0A699HKH8_TANCI</name>
<evidence type="ECO:0000313" key="6">
    <source>
        <dbReference type="EMBL" id="GEY44326.1"/>
    </source>
</evidence>
<feature type="non-terminal residue" evidence="6">
    <location>
        <position position="1"/>
    </location>
</feature>
<feature type="non-terminal residue" evidence="6">
    <location>
        <position position="850"/>
    </location>
</feature>
<keyword evidence="3" id="KW-0472">Membrane</keyword>